<evidence type="ECO:0000313" key="7">
    <source>
        <dbReference type="EMBL" id="OKL50185.1"/>
    </source>
</evidence>
<dbReference type="GO" id="GO:0006352">
    <property type="term" value="P:DNA-templated transcription initiation"/>
    <property type="evidence" value="ECO:0007669"/>
    <property type="project" value="InterPro"/>
</dbReference>
<dbReference type="InterPro" id="IPR013324">
    <property type="entry name" value="RNA_pol_sigma_r3/r4-like"/>
</dbReference>
<dbReference type="OrthoDB" id="9803470at2"/>
<dbReference type="CDD" id="cd06171">
    <property type="entry name" value="Sigma70_r4"/>
    <property type="match status" value="1"/>
</dbReference>
<evidence type="ECO:0000259" key="6">
    <source>
        <dbReference type="Pfam" id="PF08281"/>
    </source>
</evidence>
<dbReference type="STRING" id="156892.BM477_01975"/>
<comment type="caution">
    <text evidence="7">The sequence shown here is derived from an EMBL/GenBank/DDBJ whole genome shotgun (WGS) entry which is preliminary data.</text>
</comment>
<dbReference type="InterPro" id="IPR013325">
    <property type="entry name" value="RNA_pol_sigma_r2"/>
</dbReference>
<keyword evidence="8" id="KW-1185">Reference proteome</keyword>
<dbReference type="EMBL" id="MPDM01000002">
    <property type="protein sequence ID" value="OKL50185.1"/>
    <property type="molecule type" value="Genomic_DNA"/>
</dbReference>
<dbReference type="InterPro" id="IPR007627">
    <property type="entry name" value="RNA_pol_sigma70_r2"/>
</dbReference>
<dbReference type="Pfam" id="PF04542">
    <property type="entry name" value="Sigma70_r2"/>
    <property type="match status" value="1"/>
</dbReference>
<dbReference type="Gene3D" id="1.10.10.10">
    <property type="entry name" value="Winged helix-like DNA-binding domain superfamily/Winged helix DNA-binding domain"/>
    <property type="match status" value="1"/>
</dbReference>
<dbReference type="SUPFAM" id="SSF88946">
    <property type="entry name" value="Sigma2 domain of RNA polymerase sigma factors"/>
    <property type="match status" value="1"/>
</dbReference>
<dbReference type="GO" id="GO:0003677">
    <property type="term" value="F:DNA binding"/>
    <property type="evidence" value="ECO:0007669"/>
    <property type="project" value="InterPro"/>
</dbReference>
<feature type="domain" description="RNA polymerase sigma factor 70 region 4 type 2" evidence="6">
    <location>
        <begin position="131"/>
        <end position="183"/>
    </location>
</feature>
<dbReference type="Gene3D" id="1.10.1740.10">
    <property type="match status" value="1"/>
</dbReference>
<gene>
    <name evidence="7" type="ORF">BM477_01975</name>
</gene>
<dbReference type="GO" id="GO:0016987">
    <property type="term" value="F:sigma factor activity"/>
    <property type="evidence" value="ECO:0007669"/>
    <property type="project" value="UniProtKB-KW"/>
</dbReference>
<dbReference type="PANTHER" id="PTHR43133">
    <property type="entry name" value="RNA POLYMERASE ECF-TYPE SIGMA FACTO"/>
    <property type="match status" value="1"/>
</dbReference>
<dbReference type="NCBIfam" id="TIGR02947">
    <property type="entry name" value="SigH_actino"/>
    <property type="match status" value="1"/>
</dbReference>
<dbReference type="InterPro" id="IPR036388">
    <property type="entry name" value="WH-like_DNA-bd_sf"/>
</dbReference>
<dbReference type="Proteomes" id="UP000186465">
    <property type="component" value="Unassembled WGS sequence"/>
</dbReference>
<proteinExistence type="inferred from homology"/>
<protein>
    <submittedName>
        <fullName evidence="7">RNA polymerase subunit sigma</fullName>
    </submittedName>
</protein>
<keyword evidence="2" id="KW-0805">Transcription regulation</keyword>
<feature type="domain" description="RNA polymerase sigma-70 region 2" evidence="5">
    <location>
        <begin position="29"/>
        <end position="91"/>
    </location>
</feature>
<evidence type="ECO:0000256" key="3">
    <source>
        <dbReference type="ARBA" id="ARBA00023082"/>
    </source>
</evidence>
<comment type="similarity">
    <text evidence="1">Belongs to the sigma-70 factor family. ECF subfamily.</text>
</comment>
<keyword evidence="3" id="KW-0731">Sigma factor</keyword>
<dbReference type="NCBIfam" id="TIGR02937">
    <property type="entry name" value="sigma70-ECF"/>
    <property type="match status" value="1"/>
</dbReference>
<dbReference type="Pfam" id="PF08281">
    <property type="entry name" value="Sigma70_r4_2"/>
    <property type="match status" value="1"/>
</dbReference>
<dbReference type="AlphaFoldDB" id="A0A1Q5PRW7"/>
<accession>A0A1Q5PRW7</accession>
<name>A0A1Q5PRW7_9ACTO</name>
<evidence type="ECO:0000256" key="2">
    <source>
        <dbReference type="ARBA" id="ARBA00023015"/>
    </source>
</evidence>
<evidence type="ECO:0000313" key="8">
    <source>
        <dbReference type="Proteomes" id="UP000186465"/>
    </source>
</evidence>
<dbReference type="InterPro" id="IPR014293">
    <property type="entry name" value="RNA_pol_sigma70_actinobac"/>
</dbReference>
<dbReference type="PANTHER" id="PTHR43133:SF59">
    <property type="entry name" value="ECF RNA POLYMERASE SIGMA FACTOR SIGR"/>
    <property type="match status" value="1"/>
</dbReference>
<dbReference type="InterPro" id="IPR039425">
    <property type="entry name" value="RNA_pol_sigma-70-like"/>
</dbReference>
<evidence type="ECO:0000256" key="4">
    <source>
        <dbReference type="ARBA" id="ARBA00023163"/>
    </source>
</evidence>
<organism evidence="7 8">
    <name type="scientific">Boudabousia marimammalium</name>
    <dbReference type="NCBI Taxonomy" id="156892"/>
    <lineage>
        <taxon>Bacteria</taxon>
        <taxon>Bacillati</taxon>
        <taxon>Actinomycetota</taxon>
        <taxon>Actinomycetes</taxon>
        <taxon>Actinomycetales</taxon>
        <taxon>Actinomycetaceae</taxon>
        <taxon>Boudabousia</taxon>
    </lineage>
</organism>
<dbReference type="RefSeq" id="WP_075361010.1">
    <property type="nucleotide sequence ID" value="NZ_MPDM01000002.1"/>
</dbReference>
<reference evidence="8" key="1">
    <citation type="submission" date="2016-11" db="EMBL/GenBank/DDBJ databases">
        <title>Actinomyces gypaetusis sp. nov. isolated from Gypaetus barbatus in Qinghai Tibet Plateau China.</title>
        <authorList>
            <person name="Meng X."/>
        </authorList>
    </citation>
    <scope>NUCLEOTIDE SEQUENCE [LARGE SCALE GENOMIC DNA]</scope>
    <source>
        <strain evidence="8">DSM 15383</strain>
    </source>
</reference>
<dbReference type="InterPro" id="IPR014284">
    <property type="entry name" value="RNA_pol_sigma-70_dom"/>
</dbReference>
<keyword evidence="4" id="KW-0804">Transcription</keyword>
<evidence type="ECO:0000259" key="5">
    <source>
        <dbReference type="Pfam" id="PF04542"/>
    </source>
</evidence>
<dbReference type="InterPro" id="IPR013249">
    <property type="entry name" value="RNA_pol_sigma70_r4_t2"/>
</dbReference>
<sequence>METERSLAENEVSEIPSNGSFEELALPMLDALYSAALRMTRNPADAEDIVQEAYAKAFSAFGQYQQGTNFRAWMYRILKNTFINSYRKAQRSPQRNGTDTVEDWQLYEAAKHDGTGLVSAEAEALNAIPSDEIAKAMDSLSEERRMVVYLADVEGLSYKEIAAALEIPIGTVMSRLNRGRRQLREQLQDLASEYGIGVNNE</sequence>
<evidence type="ECO:0000256" key="1">
    <source>
        <dbReference type="ARBA" id="ARBA00010641"/>
    </source>
</evidence>
<dbReference type="SUPFAM" id="SSF88659">
    <property type="entry name" value="Sigma3 and sigma4 domains of RNA polymerase sigma factors"/>
    <property type="match status" value="1"/>
</dbReference>